<evidence type="ECO:0000256" key="6">
    <source>
        <dbReference type="SAM" id="MobiDB-lite"/>
    </source>
</evidence>
<evidence type="ECO:0000313" key="9">
    <source>
        <dbReference type="EMBL" id="VHO00886.1"/>
    </source>
</evidence>
<evidence type="ECO:0000256" key="1">
    <source>
        <dbReference type="ARBA" id="ARBA00004651"/>
    </source>
</evidence>
<accession>A0A5E3ZXN0</accession>
<feature type="transmembrane region" description="Helical" evidence="7">
    <location>
        <begin position="169"/>
        <end position="189"/>
    </location>
</feature>
<evidence type="ECO:0000256" key="2">
    <source>
        <dbReference type="ARBA" id="ARBA00022448"/>
    </source>
</evidence>
<keyword evidence="2" id="KW-0813">Transport</keyword>
<feature type="transmembrane region" description="Helical" evidence="7">
    <location>
        <begin position="353"/>
        <end position="376"/>
    </location>
</feature>
<sequence length="650" mass="69100">MTLPKYPKPGAEADGPADHPAPADPARGTTASNSDVISEPGWRKWAMLAVLALGLSLIILDGTIVNVSLPTIIKALKLDLSQAQWVSALYTVVVASLLLGIGSFADRIGRRTTFVIGLIIFILGSVLAGTSLTGNALIFSRALQGVGAAFVMPSTLSNVHANFTGRSRAIAFSIWGATISGMAAVGPLVGGALTTYSDWRWIFFINVPLGILCLIGAFIVVPNTKAAKEDSLTDVAEAVAASPDGEATFPPKAGAITPKTGHDILGFLLSVLSVGLIVFSIIEGPKLGWWHRKATLKVFNQDLFPNAALSSVPFLLIIGILILVGFVVWELYRVKHTKYVLFDPYLFRSPAFAWGNLTAMMVGIGQFSLVFLLPMFIINSMWKSPMTAGWVLAAMAIGAMISGGLARRVTESITPTGVVIIGLGLEVVGVAMLAGTLNVEQNLWSMAFMLVIYGIGLGFASAQLTSTVMGDVPVERSGMGSATQSTVRQLGSATGIALGGSILATSLSNHLPGLVAQVGAPKQLTEPLVQATINSGGANLRFMQLPPFSDILRLGYTDAISTSMWVSMVFLVVGFLASLRLWQVKNRPSKAMLARQARRHSGETVAERSAAVEQELKEKERKEAIKRAANRSPEGTSAAEAMKNFKRQRR</sequence>
<dbReference type="EMBL" id="LR584267">
    <property type="protein sequence ID" value="VHO00886.1"/>
    <property type="molecule type" value="Genomic_DNA"/>
</dbReference>
<dbReference type="RefSeq" id="WP_148417692.1">
    <property type="nucleotide sequence ID" value="NZ_JBEDYR010000019.1"/>
</dbReference>
<comment type="subcellular location">
    <subcellularLocation>
        <location evidence="1">Cell membrane</location>
        <topology evidence="1">Multi-pass membrane protein</topology>
    </subcellularLocation>
</comment>
<keyword evidence="10" id="KW-1185">Reference proteome</keyword>
<feature type="transmembrane region" description="Helical" evidence="7">
    <location>
        <begin position="201"/>
        <end position="221"/>
    </location>
</feature>
<feature type="transmembrane region" description="Helical" evidence="7">
    <location>
        <begin position="112"/>
        <end position="132"/>
    </location>
</feature>
<feature type="transmembrane region" description="Helical" evidence="7">
    <location>
        <begin position="490"/>
        <end position="508"/>
    </location>
</feature>
<protein>
    <submittedName>
        <fullName evidence="9">Antiseptic resistance protein</fullName>
    </submittedName>
</protein>
<dbReference type="CDD" id="cd17321">
    <property type="entry name" value="MFS_MMR_MDR_like"/>
    <property type="match status" value="1"/>
</dbReference>
<feature type="transmembrane region" description="Helical" evidence="7">
    <location>
        <begin position="138"/>
        <end position="157"/>
    </location>
</feature>
<dbReference type="InterPro" id="IPR020846">
    <property type="entry name" value="MFS_dom"/>
</dbReference>
<dbReference type="AlphaFoldDB" id="A0A5E3ZXN0"/>
<feature type="transmembrane region" description="Helical" evidence="7">
    <location>
        <begin position="443"/>
        <end position="469"/>
    </location>
</feature>
<feature type="region of interest" description="Disordered" evidence="6">
    <location>
        <begin position="596"/>
        <end position="650"/>
    </location>
</feature>
<feature type="transmembrane region" description="Helical" evidence="7">
    <location>
        <begin position="45"/>
        <end position="65"/>
    </location>
</feature>
<dbReference type="PROSITE" id="PS50850">
    <property type="entry name" value="MFS"/>
    <property type="match status" value="1"/>
</dbReference>
<evidence type="ECO:0000256" key="7">
    <source>
        <dbReference type="SAM" id="Phobius"/>
    </source>
</evidence>
<name>A0A5E3ZXN0_9ACTN</name>
<keyword evidence="3 7" id="KW-0812">Transmembrane</keyword>
<feature type="transmembrane region" description="Helical" evidence="7">
    <location>
        <begin position="85"/>
        <end position="105"/>
    </location>
</feature>
<feature type="region of interest" description="Disordered" evidence="6">
    <location>
        <begin position="1"/>
        <end position="36"/>
    </location>
</feature>
<feature type="compositionally biased region" description="Basic and acidic residues" evidence="6">
    <location>
        <begin position="614"/>
        <end position="626"/>
    </location>
</feature>
<keyword evidence="5 7" id="KW-0472">Membrane</keyword>
<feature type="transmembrane region" description="Helical" evidence="7">
    <location>
        <begin position="264"/>
        <end position="282"/>
    </location>
</feature>
<proteinExistence type="predicted"/>
<feature type="transmembrane region" description="Helical" evidence="7">
    <location>
        <begin position="312"/>
        <end position="332"/>
    </location>
</feature>
<dbReference type="InterPro" id="IPR011701">
    <property type="entry name" value="MFS"/>
</dbReference>
<dbReference type="SUPFAM" id="SSF103473">
    <property type="entry name" value="MFS general substrate transporter"/>
    <property type="match status" value="1"/>
</dbReference>
<dbReference type="InterPro" id="IPR036259">
    <property type="entry name" value="MFS_trans_sf"/>
</dbReference>
<feature type="domain" description="Major facilitator superfamily (MFS) profile" evidence="8">
    <location>
        <begin position="47"/>
        <end position="586"/>
    </location>
</feature>
<dbReference type="GO" id="GO:0022857">
    <property type="term" value="F:transmembrane transporter activity"/>
    <property type="evidence" value="ECO:0007669"/>
    <property type="project" value="InterPro"/>
</dbReference>
<evidence type="ECO:0000313" key="10">
    <source>
        <dbReference type="Proteomes" id="UP000324288"/>
    </source>
</evidence>
<feature type="transmembrane region" description="Helical" evidence="7">
    <location>
        <begin position="418"/>
        <end position="437"/>
    </location>
</feature>
<evidence type="ECO:0000256" key="4">
    <source>
        <dbReference type="ARBA" id="ARBA00022989"/>
    </source>
</evidence>
<feature type="transmembrane region" description="Helical" evidence="7">
    <location>
        <begin position="388"/>
        <end position="406"/>
    </location>
</feature>
<keyword evidence="4 7" id="KW-1133">Transmembrane helix</keyword>
<dbReference type="Pfam" id="PF07690">
    <property type="entry name" value="MFS_1"/>
    <property type="match status" value="1"/>
</dbReference>
<feature type="compositionally biased region" description="Low complexity" evidence="6">
    <location>
        <begin position="9"/>
        <end position="28"/>
    </location>
</feature>
<dbReference type="PRINTS" id="PR01036">
    <property type="entry name" value="TCRTETB"/>
</dbReference>
<organism evidence="9 10">
    <name type="scientific">Lawsonella clevelandensis</name>
    <dbReference type="NCBI Taxonomy" id="1528099"/>
    <lineage>
        <taxon>Bacteria</taxon>
        <taxon>Bacillati</taxon>
        <taxon>Actinomycetota</taxon>
        <taxon>Actinomycetes</taxon>
        <taxon>Mycobacteriales</taxon>
        <taxon>Lawsonellaceae</taxon>
        <taxon>Lawsonella</taxon>
    </lineage>
</organism>
<dbReference type="GO" id="GO:0005886">
    <property type="term" value="C:plasma membrane"/>
    <property type="evidence" value="ECO:0007669"/>
    <property type="project" value="UniProtKB-SubCell"/>
</dbReference>
<evidence type="ECO:0000259" key="8">
    <source>
        <dbReference type="PROSITE" id="PS50850"/>
    </source>
</evidence>
<reference evidence="9 10" key="1">
    <citation type="submission" date="2019-04" db="EMBL/GenBank/DDBJ databases">
        <authorList>
            <person name="Seth-Smith MB H."/>
            <person name="Seth-Smith H."/>
        </authorList>
    </citation>
    <scope>NUCLEOTIDE SEQUENCE [LARGE SCALE GENOMIC DNA]</scope>
    <source>
        <strain evidence="9">USB-603019</strain>
    </source>
</reference>
<evidence type="ECO:0000256" key="5">
    <source>
        <dbReference type="ARBA" id="ARBA00023136"/>
    </source>
</evidence>
<dbReference type="Proteomes" id="UP000324288">
    <property type="component" value="Chromosome"/>
</dbReference>
<dbReference type="PANTHER" id="PTHR42718">
    <property type="entry name" value="MAJOR FACILITATOR SUPERFAMILY MULTIDRUG TRANSPORTER MFSC"/>
    <property type="match status" value="1"/>
</dbReference>
<feature type="transmembrane region" description="Helical" evidence="7">
    <location>
        <begin position="562"/>
        <end position="582"/>
    </location>
</feature>
<dbReference type="PANTHER" id="PTHR42718:SF9">
    <property type="entry name" value="MAJOR FACILITATOR SUPERFAMILY MULTIDRUG TRANSPORTER MFSC"/>
    <property type="match status" value="1"/>
</dbReference>
<evidence type="ECO:0000256" key="3">
    <source>
        <dbReference type="ARBA" id="ARBA00022692"/>
    </source>
</evidence>
<gene>
    <name evidence="9" type="primary">qacA_1</name>
    <name evidence="9" type="ORF">LC603019_01021</name>
</gene>
<dbReference type="Gene3D" id="1.20.1720.10">
    <property type="entry name" value="Multidrug resistance protein D"/>
    <property type="match status" value="2"/>
</dbReference>